<dbReference type="Pfam" id="PF24750">
    <property type="entry name" value="b-prop_At3g26010-like"/>
    <property type="match status" value="1"/>
</dbReference>
<evidence type="ECO:0000313" key="3">
    <source>
        <dbReference type="Proteomes" id="UP000886520"/>
    </source>
</evidence>
<dbReference type="Gene3D" id="2.120.10.80">
    <property type="entry name" value="Kelch-type beta propeller"/>
    <property type="match status" value="1"/>
</dbReference>
<dbReference type="InterPro" id="IPR001810">
    <property type="entry name" value="F-box_dom"/>
</dbReference>
<dbReference type="PANTHER" id="PTHR31672:SF2">
    <property type="entry name" value="F-BOX DOMAIN-CONTAINING PROTEIN"/>
    <property type="match status" value="1"/>
</dbReference>
<dbReference type="InterPro" id="IPR050796">
    <property type="entry name" value="SCF_F-box_component"/>
</dbReference>
<feature type="domain" description="F-box" evidence="1">
    <location>
        <begin position="26"/>
        <end position="66"/>
    </location>
</feature>
<accession>A0A9D4U987</accession>
<keyword evidence="3" id="KW-1185">Reference proteome</keyword>
<gene>
    <name evidence="2" type="ORF">GOP47_0022242</name>
</gene>
<comment type="caution">
    <text evidence="2">The sequence shown here is derived from an EMBL/GenBank/DDBJ whole genome shotgun (WGS) entry which is preliminary data.</text>
</comment>
<dbReference type="Gene3D" id="1.20.1280.50">
    <property type="match status" value="1"/>
</dbReference>
<dbReference type="InterPro" id="IPR015915">
    <property type="entry name" value="Kelch-typ_b-propeller"/>
</dbReference>
<reference evidence="2" key="1">
    <citation type="submission" date="2021-01" db="EMBL/GenBank/DDBJ databases">
        <title>Adiantum capillus-veneris genome.</title>
        <authorList>
            <person name="Fang Y."/>
            <person name="Liao Q."/>
        </authorList>
    </citation>
    <scope>NUCLEOTIDE SEQUENCE</scope>
    <source>
        <strain evidence="2">H3</strain>
        <tissue evidence="2">Leaf</tissue>
    </source>
</reference>
<dbReference type="InterPro" id="IPR036047">
    <property type="entry name" value="F-box-like_dom_sf"/>
</dbReference>
<sequence length="373" mass="42767">MILRLSMAADEREEEVNLQQEIWCKLPDDPTERIILKLPLVSLLRARSVCRGWNLAIQSRRFMDTYAKNCKQDPWLLIFPYNDPSAGLAYDPSSKRWLEISFRFLPVESRVMAMSHGSICMLPKSSHHKQWLVCNPISKAWMSIPCPPGLFKLFFLAVGLFVEEDIDATIFKVIMAGSELVAEDSEQFNLATEVYDSRLGYWVKGENLLLDAPLSPWKATCKGVMYCITGHLPFRVMGYDVKRGVWFEVKAQMPENLTTVRLIDHNGVLLMVGGIGDNSITSRIGMWTLNGTNTKWSEYGWMPAGLCHDLLQTRTGRFVCIGQANILYFSSKRCHGVLEHNMLARSWQWISVNPFFVNIHYHMHRGFHFLPSL</sequence>
<dbReference type="SUPFAM" id="SSF81383">
    <property type="entry name" value="F-box domain"/>
    <property type="match status" value="1"/>
</dbReference>
<dbReference type="Pfam" id="PF00646">
    <property type="entry name" value="F-box"/>
    <property type="match status" value="1"/>
</dbReference>
<name>A0A9D4U987_ADICA</name>
<dbReference type="SMART" id="SM00256">
    <property type="entry name" value="FBOX"/>
    <property type="match status" value="1"/>
</dbReference>
<evidence type="ECO:0000259" key="1">
    <source>
        <dbReference type="SMART" id="SM00256"/>
    </source>
</evidence>
<dbReference type="Proteomes" id="UP000886520">
    <property type="component" value="Chromosome 21"/>
</dbReference>
<dbReference type="SUPFAM" id="SSF117281">
    <property type="entry name" value="Kelch motif"/>
    <property type="match status" value="1"/>
</dbReference>
<dbReference type="AlphaFoldDB" id="A0A9D4U987"/>
<dbReference type="EMBL" id="JABFUD020000021">
    <property type="protein sequence ID" value="KAI5063695.1"/>
    <property type="molecule type" value="Genomic_DNA"/>
</dbReference>
<dbReference type="PANTHER" id="PTHR31672">
    <property type="entry name" value="BNACNNG10540D PROTEIN"/>
    <property type="match status" value="1"/>
</dbReference>
<organism evidence="2 3">
    <name type="scientific">Adiantum capillus-veneris</name>
    <name type="common">Maidenhair fern</name>
    <dbReference type="NCBI Taxonomy" id="13818"/>
    <lineage>
        <taxon>Eukaryota</taxon>
        <taxon>Viridiplantae</taxon>
        <taxon>Streptophyta</taxon>
        <taxon>Embryophyta</taxon>
        <taxon>Tracheophyta</taxon>
        <taxon>Polypodiopsida</taxon>
        <taxon>Polypodiidae</taxon>
        <taxon>Polypodiales</taxon>
        <taxon>Pteridineae</taxon>
        <taxon>Pteridaceae</taxon>
        <taxon>Vittarioideae</taxon>
        <taxon>Adiantum</taxon>
    </lineage>
</organism>
<proteinExistence type="predicted"/>
<dbReference type="InterPro" id="IPR056592">
    <property type="entry name" value="Beta-prop_At3g26010-like"/>
</dbReference>
<protein>
    <recommendedName>
        <fullName evidence="1">F-box domain-containing protein</fullName>
    </recommendedName>
</protein>
<dbReference type="OrthoDB" id="7956040at2759"/>
<evidence type="ECO:0000313" key="2">
    <source>
        <dbReference type="EMBL" id="KAI5063695.1"/>
    </source>
</evidence>